<dbReference type="Pfam" id="PF02949">
    <property type="entry name" value="7tm_6"/>
    <property type="match status" value="1"/>
</dbReference>
<evidence type="ECO:0000256" key="1">
    <source>
        <dbReference type="ARBA" id="ARBA00004651"/>
    </source>
</evidence>
<dbReference type="GO" id="GO:0004984">
    <property type="term" value="F:olfactory receptor activity"/>
    <property type="evidence" value="ECO:0007669"/>
    <property type="project" value="InterPro"/>
</dbReference>
<keyword evidence="7 10" id="KW-0472">Membrane</keyword>
<sequence length="219" mass="25714">MSSRKKEETFCLVAMLTMMNMVAIALFALLVIMPRSLSLKQSMMEYYRREGKRFPENSNLIKNWFPFDETIPPWPQILDIFGIFIIFFSSIFFYISFTFVPIVAFHVQGQFQILLHHIANLSGRNPSNEPVFSKKKNEKHKSVHDQMRSIVKHHQLILRFCDEYSVFCRAMLLVRGIFSSIFIASTVMFTSSMVRRYFIVAKIFSKTAIKVWQSNVLQK</sequence>
<evidence type="ECO:0000313" key="11">
    <source>
        <dbReference type="EMBL" id="CAH0392170.1"/>
    </source>
</evidence>
<protein>
    <submittedName>
        <fullName evidence="11">Uncharacterized protein</fullName>
    </submittedName>
</protein>
<dbReference type="InterPro" id="IPR004117">
    <property type="entry name" value="7tm6_olfct_rcpt"/>
</dbReference>
<proteinExistence type="predicted"/>
<comment type="subcellular location">
    <subcellularLocation>
        <location evidence="1">Cell membrane</location>
        <topology evidence="1">Multi-pass membrane protein</topology>
    </subcellularLocation>
</comment>
<evidence type="ECO:0000256" key="2">
    <source>
        <dbReference type="ARBA" id="ARBA00022475"/>
    </source>
</evidence>
<keyword evidence="3" id="KW-0716">Sensory transduction</keyword>
<feature type="transmembrane region" description="Helical" evidence="10">
    <location>
        <begin position="80"/>
        <end position="105"/>
    </location>
</feature>
<evidence type="ECO:0000256" key="3">
    <source>
        <dbReference type="ARBA" id="ARBA00022606"/>
    </source>
</evidence>
<gene>
    <name evidence="11" type="ORF">BEMITA_LOCUS10716</name>
</gene>
<keyword evidence="12" id="KW-1185">Reference proteome</keyword>
<evidence type="ECO:0000256" key="7">
    <source>
        <dbReference type="ARBA" id="ARBA00023136"/>
    </source>
</evidence>
<keyword evidence="5" id="KW-0552">Olfaction</keyword>
<accession>A0A9P0AHW4</accession>
<keyword evidence="6 10" id="KW-1133">Transmembrane helix</keyword>
<evidence type="ECO:0000256" key="6">
    <source>
        <dbReference type="ARBA" id="ARBA00022989"/>
    </source>
</evidence>
<dbReference type="AlphaFoldDB" id="A0A9P0AHW4"/>
<dbReference type="GO" id="GO:0005886">
    <property type="term" value="C:plasma membrane"/>
    <property type="evidence" value="ECO:0007669"/>
    <property type="project" value="UniProtKB-SubCell"/>
</dbReference>
<keyword evidence="8" id="KW-0675">Receptor</keyword>
<dbReference type="PANTHER" id="PTHR21137">
    <property type="entry name" value="ODORANT RECEPTOR"/>
    <property type="match status" value="1"/>
</dbReference>
<feature type="transmembrane region" description="Helical" evidence="10">
    <location>
        <begin position="12"/>
        <end position="33"/>
    </location>
</feature>
<evidence type="ECO:0000256" key="4">
    <source>
        <dbReference type="ARBA" id="ARBA00022692"/>
    </source>
</evidence>
<dbReference type="EMBL" id="OU963867">
    <property type="protein sequence ID" value="CAH0392170.1"/>
    <property type="molecule type" value="Genomic_DNA"/>
</dbReference>
<dbReference type="Proteomes" id="UP001152759">
    <property type="component" value="Chromosome 6"/>
</dbReference>
<evidence type="ECO:0000256" key="5">
    <source>
        <dbReference type="ARBA" id="ARBA00022725"/>
    </source>
</evidence>
<evidence type="ECO:0000256" key="9">
    <source>
        <dbReference type="ARBA" id="ARBA00023224"/>
    </source>
</evidence>
<keyword evidence="4 10" id="KW-0812">Transmembrane</keyword>
<organism evidence="11 12">
    <name type="scientific">Bemisia tabaci</name>
    <name type="common">Sweetpotato whitefly</name>
    <name type="synonym">Aleurodes tabaci</name>
    <dbReference type="NCBI Taxonomy" id="7038"/>
    <lineage>
        <taxon>Eukaryota</taxon>
        <taxon>Metazoa</taxon>
        <taxon>Ecdysozoa</taxon>
        <taxon>Arthropoda</taxon>
        <taxon>Hexapoda</taxon>
        <taxon>Insecta</taxon>
        <taxon>Pterygota</taxon>
        <taxon>Neoptera</taxon>
        <taxon>Paraneoptera</taxon>
        <taxon>Hemiptera</taxon>
        <taxon>Sternorrhyncha</taxon>
        <taxon>Aleyrodoidea</taxon>
        <taxon>Aleyrodidae</taxon>
        <taxon>Aleyrodinae</taxon>
        <taxon>Bemisia</taxon>
    </lineage>
</organism>
<dbReference type="GO" id="GO:0007165">
    <property type="term" value="P:signal transduction"/>
    <property type="evidence" value="ECO:0007669"/>
    <property type="project" value="UniProtKB-KW"/>
</dbReference>
<feature type="transmembrane region" description="Helical" evidence="10">
    <location>
        <begin position="166"/>
        <end position="189"/>
    </location>
</feature>
<evidence type="ECO:0000313" key="12">
    <source>
        <dbReference type="Proteomes" id="UP001152759"/>
    </source>
</evidence>
<reference evidence="11" key="1">
    <citation type="submission" date="2021-12" db="EMBL/GenBank/DDBJ databases">
        <authorList>
            <person name="King R."/>
        </authorList>
    </citation>
    <scope>NUCLEOTIDE SEQUENCE</scope>
</reference>
<dbReference type="GO" id="GO:0005549">
    <property type="term" value="F:odorant binding"/>
    <property type="evidence" value="ECO:0007669"/>
    <property type="project" value="InterPro"/>
</dbReference>
<keyword evidence="9" id="KW-0807">Transducer</keyword>
<evidence type="ECO:0000256" key="10">
    <source>
        <dbReference type="SAM" id="Phobius"/>
    </source>
</evidence>
<evidence type="ECO:0000256" key="8">
    <source>
        <dbReference type="ARBA" id="ARBA00023170"/>
    </source>
</evidence>
<name>A0A9P0AHW4_BEMTA</name>
<keyword evidence="2" id="KW-1003">Cell membrane</keyword>
<dbReference type="PANTHER" id="PTHR21137:SF35">
    <property type="entry name" value="ODORANT RECEPTOR 19A-RELATED"/>
    <property type="match status" value="1"/>
</dbReference>